<evidence type="ECO:0000313" key="2">
    <source>
        <dbReference type="Proteomes" id="UP000565078"/>
    </source>
</evidence>
<evidence type="ECO:0000313" key="1">
    <source>
        <dbReference type="EMBL" id="HIH10438.1"/>
    </source>
</evidence>
<dbReference type="EMBL" id="DUGC01000116">
    <property type="protein sequence ID" value="HIH10438.1"/>
    <property type="molecule type" value="Genomic_DNA"/>
</dbReference>
<reference evidence="2" key="1">
    <citation type="journal article" date="2020" name="bioRxiv">
        <title>A rank-normalized archaeal taxonomy based on genome phylogeny resolves widespread incomplete and uneven classifications.</title>
        <authorList>
            <person name="Rinke C."/>
            <person name="Chuvochina M."/>
            <person name="Mussig A.J."/>
            <person name="Chaumeil P.-A."/>
            <person name="Waite D.W."/>
            <person name="Whitman W.B."/>
            <person name="Parks D.H."/>
            <person name="Hugenholtz P."/>
        </authorList>
    </citation>
    <scope>NUCLEOTIDE SEQUENCE [LARGE SCALE GENOMIC DNA]</scope>
</reference>
<proteinExistence type="predicted"/>
<gene>
    <name evidence="1" type="ORF">HA254_07280</name>
</gene>
<dbReference type="AlphaFoldDB" id="A0A7J4IYF8"/>
<organism evidence="1 2">
    <name type="scientific">Candidatus Iainarchaeum sp</name>
    <dbReference type="NCBI Taxonomy" id="3101447"/>
    <lineage>
        <taxon>Archaea</taxon>
        <taxon>Candidatus Iainarchaeota</taxon>
        <taxon>Candidatus Iainarchaeia</taxon>
        <taxon>Candidatus Iainarchaeales</taxon>
        <taxon>Candidatus Iainarchaeaceae</taxon>
        <taxon>Candidatus Iainarchaeum</taxon>
    </lineage>
</organism>
<comment type="caution">
    <text evidence="1">The sequence shown here is derived from an EMBL/GenBank/DDBJ whole genome shotgun (WGS) entry which is preliminary data.</text>
</comment>
<accession>A0A7J4IYF8</accession>
<sequence length="213" mass="24470">MGKFTQGQKRIAVSLFNRPKSVDELSAELKMPFPELNDALKQMLKVSVVKVEGYPQKYVLAESVAAGVKRRKEVEEKDPFDMRIKAIIEVKAIEESFLEKHMSEIEQKLKDSKDYTVYDIFRAKPMHSEGYYSSYLEANLSAKDFTALVKFMYFFGPSSVEVLKPAKVTLAMDDLQDALMEMAEMIQSYNHAMLKSMNKEELADFSRKLYSSK</sequence>
<name>A0A7J4IYF8_9ARCH</name>
<protein>
    <submittedName>
        <fullName evidence="1">Uncharacterized protein</fullName>
    </submittedName>
</protein>
<dbReference type="Proteomes" id="UP000565078">
    <property type="component" value="Unassembled WGS sequence"/>
</dbReference>